<dbReference type="PROSITE" id="PS51462">
    <property type="entry name" value="NUDIX"/>
    <property type="match status" value="1"/>
</dbReference>
<keyword evidence="4" id="KW-1185">Reference proteome</keyword>
<dbReference type="EMBL" id="CAJPIZ010022641">
    <property type="protein sequence ID" value="CAG2117987.1"/>
    <property type="molecule type" value="Genomic_DNA"/>
</dbReference>
<keyword evidence="1" id="KW-0378">Hydrolase</keyword>
<organism evidence="3">
    <name type="scientific">Medioppia subpectinata</name>
    <dbReference type="NCBI Taxonomy" id="1979941"/>
    <lineage>
        <taxon>Eukaryota</taxon>
        <taxon>Metazoa</taxon>
        <taxon>Ecdysozoa</taxon>
        <taxon>Arthropoda</taxon>
        <taxon>Chelicerata</taxon>
        <taxon>Arachnida</taxon>
        <taxon>Acari</taxon>
        <taxon>Acariformes</taxon>
        <taxon>Sarcoptiformes</taxon>
        <taxon>Oribatida</taxon>
        <taxon>Brachypylina</taxon>
        <taxon>Oppioidea</taxon>
        <taxon>Oppiidae</taxon>
        <taxon>Medioppia</taxon>
    </lineage>
</organism>
<name>A0A7R9LDU8_9ACAR</name>
<dbReference type="OrthoDB" id="10005910at2759"/>
<dbReference type="AlphaFoldDB" id="A0A7R9LDU8"/>
<evidence type="ECO:0000256" key="1">
    <source>
        <dbReference type="ARBA" id="ARBA00022801"/>
    </source>
</evidence>
<protein>
    <recommendedName>
        <fullName evidence="2">Nudix hydrolase domain-containing protein</fullName>
    </recommendedName>
</protein>
<evidence type="ECO:0000313" key="3">
    <source>
        <dbReference type="EMBL" id="CAD7639853.1"/>
    </source>
</evidence>
<feature type="non-terminal residue" evidence="3">
    <location>
        <position position="302"/>
    </location>
</feature>
<evidence type="ECO:0000259" key="2">
    <source>
        <dbReference type="PROSITE" id="PS51462"/>
    </source>
</evidence>
<reference evidence="3" key="1">
    <citation type="submission" date="2020-11" db="EMBL/GenBank/DDBJ databases">
        <authorList>
            <person name="Tran Van P."/>
        </authorList>
    </citation>
    <scope>NUCLEOTIDE SEQUENCE</scope>
</reference>
<dbReference type="PANTHER" id="PTHR22769">
    <property type="entry name" value="MUTT/NUDIX HYDROLASE"/>
    <property type="match status" value="1"/>
</dbReference>
<dbReference type="InterPro" id="IPR020084">
    <property type="entry name" value="NUDIX_hydrolase_CS"/>
</dbReference>
<proteinExistence type="predicted"/>
<dbReference type="Proteomes" id="UP000759131">
    <property type="component" value="Unassembled WGS sequence"/>
</dbReference>
<sequence>KPNTSFEPIVGQTLHYTVGAIVFDDRTGDVLLIQESKAKCRGLWTWPAGKAEPREPLLEAVRREVREESGYDIAVTALVVIDSESNAGRGKGMKFRFTFAGRVVGGQLKTLEDRESIRAKWFTRPELLAMDNFRRDGTVDLINTVWVSERPALQNVPPVAIRAHNQMLMRIVLTVVKETNRGMIPRYVLVSRRPHPHLPVCALRRKSHPNTILDMFIKQVFGSNDMCQHSPSGVLSIEHNGVPVPAHDGLCLTVLVKCRVPYDKAVPAGDGYVWQPVSQRLDKQLQTYLESPEITLIEWSAE</sequence>
<dbReference type="GO" id="GO:0044715">
    <property type="term" value="F:8-oxo-dGDP phosphatase activity"/>
    <property type="evidence" value="ECO:0007669"/>
    <property type="project" value="TreeGrafter"/>
</dbReference>
<dbReference type="EMBL" id="OC877216">
    <property type="protein sequence ID" value="CAD7639853.1"/>
    <property type="molecule type" value="Genomic_DNA"/>
</dbReference>
<dbReference type="SUPFAM" id="SSF55811">
    <property type="entry name" value="Nudix"/>
    <property type="match status" value="1"/>
</dbReference>
<gene>
    <name evidence="3" type="ORF">OSB1V03_LOCUS17939</name>
</gene>
<dbReference type="GO" id="GO:0044716">
    <property type="term" value="F:8-oxo-GDP phosphatase activity"/>
    <property type="evidence" value="ECO:0007669"/>
    <property type="project" value="TreeGrafter"/>
</dbReference>
<accession>A0A7R9LDU8</accession>
<dbReference type="PROSITE" id="PS00893">
    <property type="entry name" value="NUDIX_BOX"/>
    <property type="match status" value="1"/>
</dbReference>
<dbReference type="InterPro" id="IPR000086">
    <property type="entry name" value="NUDIX_hydrolase_dom"/>
</dbReference>
<dbReference type="PANTHER" id="PTHR22769:SF56">
    <property type="entry name" value="8-OXO-DGDP PHOSPHATASE NUDT18"/>
    <property type="match status" value="1"/>
</dbReference>
<dbReference type="Pfam" id="PF00293">
    <property type="entry name" value="NUDIX"/>
    <property type="match status" value="1"/>
</dbReference>
<evidence type="ECO:0000313" key="4">
    <source>
        <dbReference type="Proteomes" id="UP000759131"/>
    </source>
</evidence>
<dbReference type="InterPro" id="IPR015797">
    <property type="entry name" value="NUDIX_hydrolase-like_dom_sf"/>
</dbReference>
<dbReference type="Gene3D" id="3.90.79.10">
    <property type="entry name" value="Nucleoside Triphosphate Pyrophosphohydrolase"/>
    <property type="match status" value="1"/>
</dbReference>
<feature type="domain" description="Nudix hydrolase" evidence="2">
    <location>
        <begin position="13"/>
        <end position="143"/>
    </location>
</feature>